<feature type="transmembrane region" description="Helical" evidence="2">
    <location>
        <begin position="132"/>
        <end position="154"/>
    </location>
</feature>
<feature type="region of interest" description="Disordered" evidence="1">
    <location>
        <begin position="276"/>
        <end position="435"/>
    </location>
</feature>
<feature type="compositionally biased region" description="Acidic residues" evidence="1">
    <location>
        <begin position="422"/>
        <end position="431"/>
    </location>
</feature>
<dbReference type="EMBL" id="KI925459">
    <property type="protein sequence ID" value="ETW80978.1"/>
    <property type="molecule type" value="Genomic_DNA"/>
</dbReference>
<dbReference type="Proteomes" id="UP000030671">
    <property type="component" value="Unassembled WGS sequence"/>
</dbReference>
<feature type="region of interest" description="Disordered" evidence="1">
    <location>
        <begin position="556"/>
        <end position="581"/>
    </location>
</feature>
<reference evidence="3 4" key="1">
    <citation type="journal article" date="2012" name="New Phytol.">
        <title>Insight into trade-off between wood decay and parasitism from the genome of a fungal forest pathogen.</title>
        <authorList>
            <person name="Olson A."/>
            <person name="Aerts A."/>
            <person name="Asiegbu F."/>
            <person name="Belbahri L."/>
            <person name="Bouzid O."/>
            <person name="Broberg A."/>
            <person name="Canback B."/>
            <person name="Coutinho P.M."/>
            <person name="Cullen D."/>
            <person name="Dalman K."/>
            <person name="Deflorio G."/>
            <person name="van Diepen L.T."/>
            <person name="Dunand C."/>
            <person name="Duplessis S."/>
            <person name="Durling M."/>
            <person name="Gonthier P."/>
            <person name="Grimwood J."/>
            <person name="Fossdal C.G."/>
            <person name="Hansson D."/>
            <person name="Henrissat B."/>
            <person name="Hietala A."/>
            <person name="Himmelstrand K."/>
            <person name="Hoffmeister D."/>
            <person name="Hogberg N."/>
            <person name="James T.Y."/>
            <person name="Karlsson M."/>
            <person name="Kohler A."/>
            <person name="Kues U."/>
            <person name="Lee Y.H."/>
            <person name="Lin Y.C."/>
            <person name="Lind M."/>
            <person name="Lindquist E."/>
            <person name="Lombard V."/>
            <person name="Lucas S."/>
            <person name="Lunden K."/>
            <person name="Morin E."/>
            <person name="Murat C."/>
            <person name="Park J."/>
            <person name="Raffaello T."/>
            <person name="Rouze P."/>
            <person name="Salamov A."/>
            <person name="Schmutz J."/>
            <person name="Solheim H."/>
            <person name="Stahlberg J."/>
            <person name="Velez H."/>
            <person name="de Vries R.P."/>
            <person name="Wiebenga A."/>
            <person name="Woodward S."/>
            <person name="Yakovlev I."/>
            <person name="Garbelotto M."/>
            <person name="Martin F."/>
            <person name="Grigoriev I.V."/>
            <person name="Stenlid J."/>
        </authorList>
    </citation>
    <scope>NUCLEOTIDE SEQUENCE [LARGE SCALE GENOMIC DNA]</scope>
    <source>
        <strain evidence="3 4">TC 32-1</strain>
    </source>
</reference>
<feature type="compositionally biased region" description="Pro residues" evidence="1">
    <location>
        <begin position="349"/>
        <end position="358"/>
    </location>
</feature>
<evidence type="ECO:0000313" key="4">
    <source>
        <dbReference type="Proteomes" id="UP000030671"/>
    </source>
</evidence>
<evidence type="ECO:0000256" key="1">
    <source>
        <dbReference type="SAM" id="MobiDB-lite"/>
    </source>
</evidence>
<dbReference type="GeneID" id="20676999"/>
<dbReference type="HOGENOM" id="CLU_439439_0_0_1"/>
<dbReference type="KEGG" id="hir:HETIRDRAFT_459505"/>
<protein>
    <submittedName>
        <fullName evidence="3">Uncharacterized protein</fullName>
    </submittedName>
</protein>
<feature type="transmembrane region" description="Helical" evidence="2">
    <location>
        <begin position="166"/>
        <end position="184"/>
    </location>
</feature>
<feature type="region of interest" description="Disordered" evidence="1">
    <location>
        <begin position="602"/>
        <end position="622"/>
    </location>
</feature>
<evidence type="ECO:0000256" key="2">
    <source>
        <dbReference type="SAM" id="Phobius"/>
    </source>
</evidence>
<dbReference type="RefSeq" id="XP_009547664.1">
    <property type="nucleotide sequence ID" value="XM_009549369.1"/>
</dbReference>
<feature type="transmembrane region" description="Helical" evidence="2">
    <location>
        <begin position="205"/>
        <end position="225"/>
    </location>
</feature>
<dbReference type="AlphaFoldDB" id="W4K580"/>
<feature type="transmembrane region" description="Helical" evidence="2">
    <location>
        <begin position="88"/>
        <end position="111"/>
    </location>
</feature>
<dbReference type="InParanoid" id="W4K580"/>
<feature type="transmembrane region" description="Helical" evidence="2">
    <location>
        <begin position="237"/>
        <end position="258"/>
    </location>
</feature>
<feature type="compositionally biased region" description="Low complexity" evidence="1">
    <location>
        <begin position="292"/>
        <end position="304"/>
    </location>
</feature>
<keyword evidence="2" id="KW-1133">Transmembrane helix</keyword>
<keyword evidence="4" id="KW-1185">Reference proteome</keyword>
<accession>W4K580</accession>
<feature type="compositionally biased region" description="Low complexity" evidence="1">
    <location>
        <begin position="407"/>
        <end position="418"/>
    </location>
</feature>
<organism evidence="3 4">
    <name type="scientific">Heterobasidion irregulare (strain TC 32-1)</name>
    <dbReference type="NCBI Taxonomy" id="747525"/>
    <lineage>
        <taxon>Eukaryota</taxon>
        <taxon>Fungi</taxon>
        <taxon>Dikarya</taxon>
        <taxon>Basidiomycota</taxon>
        <taxon>Agaricomycotina</taxon>
        <taxon>Agaricomycetes</taxon>
        <taxon>Russulales</taxon>
        <taxon>Bondarzewiaceae</taxon>
        <taxon>Heterobasidion</taxon>
        <taxon>Heterobasidion annosum species complex</taxon>
    </lineage>
</organism>
<feature type="transmembrane region" description="Helical" evidence="2">
    <location>
        <begin position="12"/>
        <end position="31"/>
    </location>
</feature>
<name>W4K580_HETIT</name>
<evidence type="ECO:0000313" key="3">
    <source>
        <dbReference type="EMBL" id="ETW80978.1"/>
    </source>
</evidence>
<keyword evidence="2" id="KW-0812">Transmembrane</keyword>
<feature type="transmembrane region" description="Helical" evidence="2">
    <location>
        <begin position="52"/>
        <end position="76"/>
    </location>
</feature>
<gene>
    <name evidence="3" type="ORF">HETIRDRAFT_459505</name>
</gene>
<keyword evidence="2" id="KW-0472">Membrane</keyword>
<sequence length="622" mass="64945">MSVPHPVPPALLLAIPTLSLVLLSIQLSTFLRSRSLHHSRPPRSLFAHRRSAAFILASLALLALLSAALGLSAFAIRAQNPSRSADHALASQIALACLKFELGAVVIYLLNHRALVEPISPSTFLDFNRIRLSSIVLALLLTSCTIASVVIPALHSPYPAAALPALLWFLFLCPALTFSDLLYFRSRARAFRTHVDPPGSGRLSAVWLALGVAQVAAVLSAAFSAAPPGDDALRVPAALFTVLWAVFTSLASHALFFLPTHSPTALPLHSSPPLPRPAPAWRPHSSRPHSARPPSSSRPLSPASVQTMTSEDFTHLHDPFASPPPLSPALHPHPQSPRQSYRYSTPLPFAFPPTPPPDGTSSSPRPQGRAGRRAQSMRAGFRGGRPGGTRPRVQKKGSARPLVPLASVSSSSQDSTYGSGDGEGEGEEDAFGDGGYAGHVAHAGLGGGVGLGLELGPRVGEMGEARRAGAGGGGDEEDADGFAFVHGSAREEARLTQVLLRTLEEAGAGAAGGGGERRRSARRAGGARWRASAQSGLIWACTGAWEAARWVARRARSGGGSDDRVPPGALGRGVSRTERQGSLLRDARVALGGVSAIAIPRAGLGGDSRVHGPSKTPDAPTN</sequence>
<proteinExistence type="predicted"/>